<dbReference type="EMBL" id="UINC01180299">
    <property type="protein sequence ID" value="SVD89427.1"/>
    <property type="molecule type" value="Genomic_DNA"/>
</dbReference>
<reference evidence="1" key="1">
    <citation type="submission" date="2018-05" db="EMBL/GenBank/DDBJ databases">
        <authorList>
            <person name="Lanie J.A."/>
            <person name="Ng W.-L."/>
            <person name="Kazmierczak K.M."/>
            <person name="Andrzejewski T.M."/>
            <person name="Davidsen T.M."/>
            <person name="Wayne K.J."/>
            <person name="Tettelin H."/>
            <person name="Glass J.I."/>
            <person name="Rusch D."/>
            <person name="Podicherti R."/>
            <person name="Tsui H.-C.T."/>
            <person name="Winkler M.E."/>
        </authorList>
    </citation>
    <scope>NUCLEOTIDE SEQUENCE</scope>
</reference>
<feature type="non-terminal residue" evidence="1">
    <location>
        <position position="90"/>
    </location>
</feature>
<evidence type="ECO:0008006" key="2">
    <source>
        <dbReference type="Google" id="ProtNLM"/>
    </source>
</evidence>
<gene>
    <name evidence="1" type="ORF">METZ01_LOCUS442281</name>
</gene>
<organism evidence="1">
    <name type="scientific">marine metagenome</name>
    <dbReference type="NCBI Taxonomy" id="408172"/>
    <lineage>
        <taxon>unclassified sequences</taxon>
        <taxon>metagenomes</taxon>
        <taxon>ecological metagenomes</taxon>
    </lineage>
</organism>
<sequence>VRSDLTIRPFAARALILQGLGEHFGFVDETANPDLDDILSNFADGDFVCAWIGDALVDTGALIPETSDVRRLVRMLAIVDQRRKGVGSKV</sequence>
<name>A0A382Z1L8_9ZZZZ</name>
<feature type="non-terminal residue" evidence="1">
    <location>
        <position position="1"/>
    </location>
</feature>
<proteinExistence type="predicted"/>
<evidence type="ECO:0000313" key="1">
    <source>
        <dbReference type="EMBL" id="SVD89427.1"/>
    </source>
</evidence>
<protein>
    <recommendedName>
        <fullName evidence="2">N-acetyltransferase domain-containing protein</fullName>
    </recommendedName>
</protein>
<accession>A0A382Z1L8</accession>
<dbReference type="AlphaFoldDB" id="A0A382Z1L8"/>